<dbReference type="SUPFAM" id="SSF52540">
    <property type="entry name" value="P-loop containing nucleoside triphosphate hydrolases"/>
    <property type="match status" value="1"/>
</dbReference>
<dbReference type="EMBL" id="BMXE01000010">
    <property type="protein sequence ID" value="GHB47212.1"/>
    <property type="molecule type" value="Genomic_DNA"/>
</dbReference>
<evidence type="ECO:0000313" key="2">
    <source>
        <dbReference type="Proteomes" id="UP000637980"/>
    </source>
</evidence>
<evidence type="ECO:0008006" key="3">
    <source>
        <dbReference type="Google" id="ProtNLM"/>
    </source>
</evidence>
<reference evidence="2" key="1">
    <citation type="journal article" date="2019" name="Int. J. Syst. Evol. Microbiol.">
        <title>The Global Catalogue of Microorganisms (GCM) 10K type strain sequencing project: providing services to taxonomists for standard genome sequencing and annotation.</title>
        <authorList>
            <consortium name="The Broad Institute Genomics Platform"/>
            <consortium name="The Broad Institute Genome Sequencing Center for Infectious Disease"/>
            <person name="Wu L."/>
            <person name="Ma J."/>
        </authorList>
    </citation>
    <scope>NUCLEOTIDE SEQUENCE [LARGE SCALE GENOMIC DNA]</scope>
    <source>
        <strain evidence="2">KCTC 12861</strain>
    </source>
</reference>
<keyword evidence="2" id="KW-1185">Reference proteome</keyword>
<protein>
    <recommendedName>
        <fullName evidence="3">Protein ImuA</fullName>
    </recommendedName>
</protein>
<name>A0ABQ3EQ03_9HYPH</name>
<organism evidence="1 2">
    <name type="scientific">Pseudovibrio japonicus</name>
    <dbReference type="NCBI Taxonomy" id="366534"/>
    <lineage>
        <taxon>Bacteria</taxon>
        <taxon>Pseudomonadati</taxon>
        <taxon>Pseudomonadota</taxon>
        <taxon>Alphaproteobacteria</taxon>
        <taxon>Hyphomicrobiales</taxon>
        <taxon>Stappiaceae</taxon>
        <taxon>Pseudovibrio</taxon>
    </lineage>
</organism>
<sequence length="188" mass="20501">MTEFKQLFPLQVGRVHEACGSGAIAFAAMACGQAGLRVLWLQVGWQSEQLNPMGLVQFMSPKNLIVAQAENHTDLLACTEDGLRSGAANLVVAEVTQTLDLTAGRRLQLAAEQGGSTGILVIPEGAGSNATQTRWHCSPIFRGNHKTEENLTLQHWQLIKNKTGTLNNWKVYWDAKAHRVIVVSEDGQ</sequence>
<dbReference type="Proteomes" id="UP000637980">
    <property type="component" value="Unassembled WGS sequence"/>
</dbReference>
<evidence type="ECO:0000313" key="1">
    <source>
        <dbReference type="EMBL" id="GHB47212.1"/>
    </source>
</evidence>
<accession>A0ABQ3EQ03</accession>
<dbReference type="InterPro" id="IPR027417">
    <property type="entry name" value="P-loop_NTPase"/>
</dbReference>
<comment type="caution">
    <text evidence="1">The sequence shown here is derived from an EMBL/GenBank/DDBJ whole genome shotgun (WGS) entry which is preliminary data.</text>
</comment>
<dbReference type="PROSITE" id="PS51257">
    <property type="entry name" value="PROKAR_LIPOPROTEIN"/>
    <property type="match status" value="1"/>
</dbReference>
<gene>
    <name evidence="1" type="ORF">GCM10007094_40590</name>
</gene>
<dbReference type="Gene3D" id="3.40.50.300">
    <property type="entry name" value="P-loop containing nucleotide triphosphate hydrolases"/>
    <property type="match status" value="1"/>
</dbReference>
<proteinExistence type="predicted"/>